<dbReference type="AlphaFoldDB" id="E8K958"/>
<dbReference type="RefSeq" id="WP_006144608.1">
    <property type="nucleotide sequence ID" value="NZ_GL732463.1"/>
</dbReference>
<feature type="signal peptide" evidence="2">
    <location>
        <begin position="1"/>
        <end position="23"/>
    </location>
</feature>
<protein>
    <submittedName>
        <fullName evidence="3">Uncharacterized protein</fullName>
    </submittedName>
</protein>
<feature type="region of interest" description="Disordered" evidence="1">
    <location>
        <begin position="100"/>
        <end position="141"/>
    </location>
</feature>
<name>E8K958_9STRE</name>
<proteinExistence type="predicted"/>
<gene>
    <name evidence="3" type="ORF">HMPREF9180_0013</name>
</gene>
<dbReference type="HOGENOM" id="CLU_1863974_0_0_9"/>
<feature type="chain" id="PRO_5003223525" evidence="2">
    <location>
        <begin position="24"/>
        <end position="141"/>
    </location>
</feature>
<comment type="caution">
    <text evidence="3">The sequence shown here is derived from an EMBL/GenBank/DDBJ whole genome shotgun (WGS) entry which is preliminary data.</text>
</comment>
<evidence type="ECO:0000313" key="4">
    <source>
        <dbReference type="Proteomes" id="UP000010304"/>
    </source>
</evidence>
<evidence type="ECO:0000313" key="3">
    <source>
        <dbReference type="EMBL" id="EFX41293.1"/>
    </source>
</evidence>
<accession>E8K958</accession>
<keyword evidence="2" id="KW-0732">Signal</keyword>
<sequence>MKKVLLSSVAALAVFTAAAPVFADNTGQHNSADDNATSLTGADVFTGDEYGLTQYGKDGLNNVDAESTKDKFKAAGETVEPKLDENGKAIPGEFVVKDAPKADAKDAKADVKADKKADAKDAKKAAAAAGQKALPKTSAVK</sequence>
<evidence type="ECO:0000256" key="2">
    <source>
        <dbReference type="SAM" id="SignalP"/>
    </source>
</evidence>
<feature type="compositionally biased region" description="Basic and acidic residues" evidence="1">
    <location>
        <begin position="100"/>
        <end position="124"/>
    </location>
</feature>
<dbReference type="NCBIfam" id="NF040524">
    <property type="entry name" value="LPKTxAVK"/>
    <property type="match status" value="1"/>
</dbReference>
<organism evidence="3 4">
    <name type="scientific">Streptococcus peroris ATCC 700780</name>
    <dbReference type="NCBI Taxonomy" id="888746"/>
    <lineage>
        <taxon>Bacteria</taxon>
        <taxon>Bacillati</taxon>
        <taxon>Bacillota</taxon>
        <taxon>Bacilli</taxon>
        <taxon>Lactobacillales</taxon>
        <taxon>Streptococcaceae</taxon>
        <taxon>Streptococcus</taxon>
    </lineage>
</organism>
<dbReference type="STRING" id="888746.HMPREF9180_0013"/>
<dbReference type="EMBL" id="AEVF01000001">
    <property type="protein sequence ID" value="EFX41293.1"/>
    <property type="molecule type" value="Genomic_DNA"/>
</dbReference>
<dbReference type="OrthoDB" id="2237720at2"/>
<keyword evidence="4" id="KW-1185">Reference proteome</keyword>
<dbReference type="Proteomes" id="UP000010304">
    <property type="component" value="Unassembled WGS sequence"/>
</dbReference>
<reference evidence="3 4" key="1">
    <citation type="submission" date="2010-12" db="EMBL/GenBank/DDBJ databases">
        <authorList>
            <person name="Muzny D."/>
            <person name="Qin X."/>
            <person name="Deng J."/>
            <person name="Jiang H."/>
            <person name="Liu Y."/>
            <person name="Qu J."/>
            <person name="Song X.-Z."/>
            <person name="Zhang L."/>
            <person name="Thornton R."/>
            <person name="Coyle M."/>
            <person name="Francisco L."/>
            <person name="Jackson L."/>
            <person name="Javaid M."/>
            <person name="Korchina V."/>
            <person name="Kovar C."/>
            <person name="Mata R."/>
            <person name="Mathew T."/>
            <person name="Ngo R."/>
            <person name="Nguyen L."/>
            <person name="Nguyen N."/>
            <person name="Okwuonu G."/>
            <person name="Ongeri F."/>
            <person name="Pham C."/>
            <person name="Simmons D."/>
            <person name="Wilczek-Boney K."/>
            <person name="Hale W."/>
            <person name="Jakkamsetti A."/>
            <person name="Pham P."/>
            <person name="Ruth R."/>
            <person name="San Lucas F."/>
            <person name="Warren J."/>
            <person name="Zhang J."/>
            <person name="Zhao Z."/>
            <person name="Zhou C."/>
            <person name="Zhu D."/>
            <person name="Lee S."/>
            <person name="Bess C."/>
            <person name="Blankenburg K."/>
            <person name="Forbes L."/>
            <person name="Fu Q."/>
            <person name="Gubbala S."/>
            <person name="Hirani K."/>
            <person name="Jayaseelan J.C."/>
            <person name="Lara F."/>
            <person name="Munidasa M."/>
            <person name="Palculict T."/>
            <person name="Patil S."/>
            <person name="Pu L.-L."/>
            <person name="Saada N."/>
            <person name="Tang L."/>
            <person name="Weissenberger G."/>
            <person name="Zhu Y."/>
            <person name="Hemphill L."/>
            <person name="Shang Y."/>
            <person name="Youmans B."/>
            <person name="Ayvaz T."/>
            <person name="Ross M."/>
            <person name="Santibanez J."/>
            <person name="Aqrawi P."/>
            <person name="Gross S."/>
            <person name="Joshi V."/>
            <person name="Fowler G."/>
            <person name="Nazareth L."/>
            <person name="Reid J."/>
            <person name="Worley K."/>
            <person name="Petrosino J."/>
            <person name="Highlander S."/>
            <person name="Gibbs R."/>
        </authorList>
    </citation>
    <scope>NUCLEOTIDE SEQUENCE [LARGE SCALE GENOMIC DNA]</scope>
    <source>
        <strain evidence="3 4">ATCC 700780</strain>
    </source>
</reference>
<evidence type="ECO:0000256" key="1">
    <source>
        <dbReference type="SAM" id="MobiDB-lite"/>
    </source>
</evidence>